<name>A0ABV0TD63_9TELE</name>
<evidence type="ECO:0000313" key="1">
    <source>
        <dbReference type="EMBL" id="MEQ2230754.1"/>
    </source>
</evidence>
<proteinExistence type="predicted"/>
<comment type="caution">
    <text evidence="1">The sequence shown here is derived from an EMBL/GenBank/DDBJ whole genome shotgun (WGS) entry which is preliminary data.</text>
</comment>
<gene>
    <name evidence="1" type="ORF">ILYODFUR_032641</name>
</gene>
<dbReference type="EMBL" id="JAHRIQ010028524">
    <property type="protein sequence ID" value="MEQ2230754.1"/>
    <property type="molecule type" value="Genomic_DNA"/>
</dbReference>
<reference evidence="1 2" key="1">
    <citation type="submission" date="2021-06" db="EMBL/GenBank/DDBJ databases">
        <authorList>
            <person name="Palmer J.M."/>
        </authorList>
    </citation>
    <scope>NUCLEOTIDE SEQUENCE [LARGE SCALE GENOMIC DNA]</scope>
    <source>
        <strain evidence="2">if_2019</strain>
        <tissue evidence="1">Muscle</tissue>
    </source>
</reference>
<sequence length="127" mass="14443">MNEVVPKTVPVSVNDASKNRKSIDDKLLHGVMGKTLSTVNSTPKDFVLCVIQIMYLNAVFILFFSDKLEPVEEKAQFPKKALTKTKAGTWYPSQAKQYEPLCVSKNVGLFQEYQKKYKEKTCKSMDE</sequence>
<accession>A0ABV0TD63</accession>
<organism evidence="1 2">
    <name type="scientific">Ilyodon furcidens</name>
    <name type="common">goldbreast splitfin</name>
    <dbReference type="NCBI Taxonomy" id="33524"/>
    <lineage>
        <taxon>Eukaryota</taxon>
        <taxon>Metazoa</taxon>
        <taxon>Chordata</taxon>
        <taxon>Craniata</taxon>
        <taxon>Vertebrata</taxon>
        <taxon>Euteleostomi</taxon>
        <taxon>Actinopterygii</taxon>
        <taxon>Neopterygii</taxon>
        <taxon>Teleostei</taxon>
        <taxon>Neoteleostei</taxon>
        <taxon>Acanthomorphata</taxon>
        <taxon>Ovalentaria</taxon>
        <taxon>Atherinomorphae</taxon>
        <taxon>Cyprinodontiformes</taxon>
        <taxon>Goodeidae</taxon>
        <taxon>Ilyodon</taxon>
    </lineage>
</organism>
<dbReference type="Proteomes" id="UP001482620">
    <property type="component" value="Unassembled WGS sequence"/>
</dbReference>
<protein>
    <submittedName>
        <fullName evidence="1">Uncharacterized protein</fullName>
    </submittedName>
</protein>
<keyword evidence="2" id="KW-1185">Reference proteome</keyword>
<evidence type="ECO:0000313" key="2">
    <source>
        <dbReference type="Proteomes" id="UP001482620"/>
    </source>
</evidence>